<proteinExistence type="predicted"/>
<protein>
    <recommendedName>
        <fullName evidence="4">Lipoprotein</fullName>
    </recommendedName>
</protein>
<gene>
    <name evidence="2" type="ORF">H7U35_00890</name>
</gene>
<evidence type="ECO:0008006" key="4">
    <source>
        <dbReference type="Google" id="ProtNLM"/>
    </source>
</evidence>
<feature type="chain" id="PRO_5047052738" description="Lipoprotein" evidence="1">
    <location>
        <begin position="23"/>
        <end position="242"/>
    </location>
</feature>
<name>A0ABS2DX01_9BACT</name>
<reference evidence="2 3" key="1">
    <citation type="journal article" date="2021" name="Sci. Rep.">
        <title>The distribution of antibiotic resistance genes in chicken gut microbiota commensals.</title>
        <authorList>
            <person name="Juricova H."/>
            <person name="Matiasovicova J."/>
            <person name="Kubasova T."/>
            <person name="Cejkova D."/>
            <person name="Rychlik I."/>
        </authorList>
    </citation>
    <scope>NUCLEOTIDE SEQUENCE [LARGE SCALE GENOMIC DNA]</scope>
    <source>
        <strain evidence="2 3">An772</strain>
    </source>
</reference>
<dbReference type="Proteomes" id="UP000766986">
    <property type="component" value="Unassembled WGS sequence"/>
</dbReference>
<keyword evidence="1" id="KW-0732">Signal</keyword>
<keyword evidence="3" id="KW-1185">Reference proteome</keyword>
<organism evidence="2 3">
    <name type="scientific">Mediterranea massiliensis</name>
    <dbReference type="NCBI Taxonomy" id="1841865"/>
    <lineage>
        <taxon>Bacteria</taxon>
        <taxon>Pseudomonadati</taxon>
        <taxon>Bacteroidota</taxon>
        <taxon>Bacteroidia</taxon>
        <taxon>Bacteroidales</taxon>
        <taxon>Bacteroidaceae</taxon>
        <taxon>Mediterranea</taxon>
    </lineage>
</organism>
<dbReference type="EMBL" id="JACLYZ010000001">
    <property type="protein sequence ID" value="MBM6733786.1"/>
    <property type="molecule type" value="Genomic_DNA"/>
</dbReference>
<accession>A0ABS2DX01</accession>
<sequence length="242" mass="26372">MKKKNLISLLCGALCGVFVLSACGGGAGSSAASNELLGSVPGIFVEMAQEKQALNESLRNAKGVEEHDKLLKEYDEYVTECMQKAEEEGQKLVGREIPCTGDVYDEFKVTGAKITGYRGGKETGTIEVAVMVTPKYDMEVRMWQNNCAEGEYPLKDTRLYYALMKADDHLISLGTLNPFSSNAANTAFEYADGQSIKAGDPCNSAGSPIAISCHSYDYTEFAKIVFLKEADYKAIRKQAFGF</sequence>
<dbReference type="PROSITE" id="PS51257">
    <property type="entry name" value="PROKAR_LIPOPROTEIN"/>
    <property type="match status" value="1"/>
</dbReference>
<evidence type="ECO:0000313" key="2">
    <source>
        <dbReference type="EMBL" id="MBM6733786.1"/>
    </source>
</evidence>
<evidence type="ECO:0000256" key="1">
    <source>
        <dbReference type="SAM" id="SignalP"/>
    </source>
</evidence>
<feature type="signal peptide" evidence="1">
    <location>
        <begin position="1"/>
        <end position="22"/>
    </location>
</feature>
<dbReference type="RefSeq" id="WP_205094255.1">
    <property type="nucleotide sequence ID" value="NZ_CAWVFH010000004.1"/>
</dbReference>
<comment type="caution">
    <text evidence="2">The sequence shown here is derived from an EMBL/GenBank/DDBJ whole genome shotgun (WGS) entry which is preliminary data.</text>
</comment>
<evidence type="ECO:0000313" key="3">
    <source>
        <dbReference type="Proteomes" id="UP000766986"/>
    </source>
</evidence>